<dbReference type="SUPFAM" id="SSF49464">
    <property type="entry name" value="Carboxypeptidase regulatory domain-like"/>
    <property type="match status" value="1"/>
</dbReference>
<comment type="caution">
    <text evidence="4">The sequence shown here is derived from an EMBL/GenBank/DDBJ whole genome shotgun (WGS) entry which is preliminary data.</text>
</comment>
<dbReference type="GO" id="GO:0009279">
    <property type="term" value="C:cell outer membrane"/>
    <property type="evidence" value="ECO:0007669"/>
    <property type="project" value="UniProtKB-SubCell"/>
</dbReference>
<dbReference type="AlphaFoldDB" id="A0A9W6B6P7"/>
<reference evidence="4" key="1">
    <citation type="submission" date="2022-07" db="EMBL/GenBank/DDBJ databases">
        <title>Taxonomy of Novel Oxalotrophic and Methylotrophic Bacteria.</title>
        <authorList>
            <person name="Sahin N."/>
            <person name="Tani A."/>
        </authorList>
    </citation>
    <scope>NUCLEOTIDE SEQUENCE</scope>
    <source>
        <strain evidence="4">AM327</strain>
    </source>
</reference>
<evidence type="ECO:0000313" key="5">
    <source>
        <dbReference type="Proteomes" id="UP001143545"/>
    </source>
</evidence>
<dbReference type="RefSeq" id="WP_281754340.1">
    <property type="nucleotide sequence ID" value="NZ_BRVP01000011.1"/>
</dbReference>
<dbReference type="Pfam" id="PF07715">
    <property type="entry name" value="Plug"/>
    <property type="match status" value="1"/>
</dbReference>
<feature type="signal peptide" evidence="2">
    <location>
        <begin position="1"/>
        <end position="20"/>
    </location>
</feature>
<evidence type="ECO:0000313" key="4">
    <source>
        <dbReference type="EMBL" id="GLB52817.1"/>
    </source>
</evidence>
<dbReference type="Gene3D" id="2.170.130.10">
    <property type="entry name" value="TonB-dependent receptor, plug domain"/>
    <property type="match status" value="1"/>
</dbReference>
<dbReference type="PROSITE" id="PS52016">
    <property type="entry name" value="TONB_DEPENDENT_REC_3"/>
    <property type="match status" value="1"/>
</dbReference>
<dbReference type="Proteomes" id="UP001143545">
    <property type="component" value="Unassembled WGS sequence"/>
</dbReference>
<dbReference type="InterPro" id="IPR039426">
    <property type="entry name" value="TonB-dep_rcpt-like"/>
</dbReference>
<dbReference type="InterPro" id="IPR023996">
    <property type="entry name" value="TonB-dep_OMP_SusC/RagA"/>
</dbReference>
<accession>A0A9W6B6P7</accession>
<keyword evidence="1" id="KW-0998">Cell outer membrane</keyword>
<protein>
    <submittedName>
        <fullName evidence="4">SusC/RagA family TonB-linked outer membrane protein</fullName>
    </submittedName>
</protein>
<keyword evidence="1" id="KW-0472">Membrane</keyword>
<evidence type="ECO:0000256" key="1">
    <source>
        <dbReference type="PROSITE-ProRule" id="PRU01360"/>
    </source>
</evidence>
<keyword evidence="5" id="KW-1185">Reference proteome</keyword>
<keyword evidence="1" id="KW-0812">Transmembrane</keyword>
<dbReference type="NCBIfam" id="TIGR04057">
    <property type="entry name" value="SusC_RagA_signa"/>
    <property type="match status" value="1"/>
</dbReference>
<keyword evidence="1" id="KW-1134">Transmembrane beta strand</keyword>
<feature type="chain" id="PRO_5040822969" evidence="2">
    <location>
        <begin position="21"/>
        <end position="1037"/>
    </location>
</feature>
<evidence type="ECO:0000259" key="3">
    <source>
        <dbReference type="Pfam" id="PF07715"/>
    </source>
</evidence>
<proteinExistence type="inferred from homology"/>
<keyword evidence="1" id="KW-0813">Transport</keyword>
<keyword evidence="2" id="KW-0732">Signal</keyword>
<sequence>MKVKALFLVLFLFATIGAFAQTQVTGTVVDESNMPLPGAEVTVKDKSTYAVTDFDGNFTIEVEQGDVLTIRYLGFKDQQITVGSETTFTVTLLANASELDEVVVIGFGTQKKADVTGAVSSVKAEDITKQPAVNATQSIQGKMSGVNIVNTNAPGSTPTITIRGTGTASSGTGILYVVDGIQGADISNINPGDIESINVLKDAASAAIYGMDAANGVVIITTKKGKEGSMKVGISSYYGAKSMLNAVDMANASQYVTYFNEKQSASGETNFLSANQAYDTDWYDALTDVGFVNNNEVNFSGGADKYSYYFSFSNYNEDGLLEDNDYARNTIRSNTTSKFFKDKLSITSNVSASFVKATPKPFSSFNSAYRQAPVIPVYYADGKFGQPIWNQTTGDASTYEVPDTDTLGRLNSIGNPVASVYYTNQKNKGVDLQGMFQAELEITEYLKATSRLALTKSYSEVRTFNDIRNRWLTSYPYYSDDDFDELQTNNPTSTTYADNSLSFTKSESYRYNWDSYLTFDKVFDNKHVVNAVVGMTKGMRGDSSSIYMLGYNVPEKEQYWSMNFAGDEFDTTVTQRYSTPVTQLSYFGRLQYNYDSKYYLQVNFRRDGVSTFKNQADTIENSDYFGNFPSFSAGWALSNEKFFEDVELVNFLKLRAGWGRMGNSDVAFNVYSFTTSTASSNVNYVFGSDQDLVYGAALGADIYPISWEITEETNVGLDFAMFDSRLSGAVNYYDRNTPNAILNVTPIYTSESTLAYNDHGAEVSNKGFELELNWKDVINDDLSYSVGATFSTNKNRVTNVKSAYDGQTGGSLNNGQITKRLQEGQPLYAWWMWEVEGVWQNQNEIDDNAHYGTPAPGYLRYKDQNDDGVIDDNDKKFFGSYLPTYNVGLNLTVNYKKFDLSIDGYGAGGNKIYNGLKGTRIDGGENITADMYTNRWTGEGSTNVHPGALRDSYASNYYLEDGDYFRINAITVGYTLKDISDYISRVRFYATAQNPFLFTKYSGFTPEIVGSASGTGGIELSAYPNTKTFLFGVNVDL</sequence>
<dbReference type="Gene3D" id="2.60.40.1120">
    <property type="entry name" value="Carboxypeptidase-like, regulatory domain"/>
    <property type="match status" value="1"/>
</dbReference>
<name>A0A9W6B6P7_9FLAO</name>
<dbReference type="InterPro" id="IPR012910">
    <property type="entry name" value="Plug_dom"/>
</dbReference>
<dbReference type="Pfam" id="PF13715">
    <property type="entry name" value="CarbopepD_reg_2"/>
    <property type="match status" value="1"/>
</dbReference>
<dbReference type="InterPro" id="IPR008969">
    <property type="entry name" value="CarboxyPept-like_regulatory"/>
</dbReference>
<dbReference type="InterPro" id="IPR037066">
    <property type="entry name" value="Plug_dom_sf"/>
</dbReference>
<gene>
    <name evidence="4" type="ORF">NBRC110019_18570</name>
</gene>
<comment type="subcellular location">
    <subcellularLocation>
        <location evidence="1">Cell outer membrane</location>
        <topology evidence="1">Multi-pass membrane protein</topology>
    </subcellularLocation>
</comment>
<dbReference type="SUPFAM" id="SSF56935">
    <property type="entry name" value="Porins"/>
    <property type="match status" value="1"/>
</dbReference>
<feature type="domain" description="TonB-dependent receptor plug" evidence="3">
    <location>
        <begin position="112"/>
        <end position="217"/>
    </location>
</feature>
<comment type="similarity">
    <text evidence="1">Belongs to the TonB-dependent receptor family.</text>
</comment>
<evidence type="ECO:0000256" key="2">
    <source>
        <dbReference type="SAM" id="SignalP"/>
    </source>
</evidence>
<organism evidence="4 5">
    <name type="scientific">Neptunitalea chrysea</name>
    <dbReference type="NCBI Taxonomy" id="1647581"/>
    <lineage>
        <taxon>Bacteria</taxon>
        <taxon>Pseudomonadati</taxon>
        <taxon>Bacteroidota</taxon>
        <taxon>Flavobacteriia</taxon>
        <taxon>Flavobacteriales</taxon>
        <taxon>Flavobacteriaceae</taxon>
        <taxon>Neptunitalea</taxon>
    </lineage>
</organism>
<dbReference type="NCBIfam" id="TIGR04056">
    <property type="entry name" value="OMP_RagA_SusC"/>
    <property type="match status" value="1"/>
</dbReference>
<dbReference type="InterPro" id="IPR023997">
    <property type="entry name" value="TonB-dep_OMP_SusC/RagA_CS"/>
</dbReference>
<dbReference type="EMBL" id="BRVP01000011">
    <property type="protein sequence ID" value="GLB52817.1"/>
    <property type="molecule type" value="Genomic_DNA"/>
</dbReference>